<sequence>MPAQRMYQMCVPVLKTFYPEQQTIIKELQYSNTYDSLDITLIYQLLRQFSLITSPTKGWGKLPDKVDINLGDDVERIRCYRNNLAHRSDTKVDTKEFNEYFAEFRGICFRMHQNSLQKTNYEQEIIGYRSCVMDTAMQKKYENAMKEIANIKLIFEKRPIKFYWGDDFDTWLTNLRSLLREEKLEGRQKVRVQIIFQKADDVENNIEVLNSLTEEINDGLSGVEFIVATKGSLVLIVDVLLEMLETEDKLLTTLALFLEKILARITTVTSETIDIVVLPVEESTQWNKPKTMGEQVYLDFDIEAQLLETDEKVVEQLTKISDAILKNSNGSGTNQNITATLLPIDLEVFSAQAHIPGPFSFQLKQKFQIKKLVDSFILLDCVTINSQVIFSENSDKRLLVHNINGSFIRDFKLSEQPCCISLINENSVVVTFNKSHMQIININTGQVQNVIKTSGDSFWVSYENKLLYATIDKNRIDVITLEGEVIRSFHSPVSPIWYITAATNSLFLTDHLHDTLYCCNLYGSVIWKFTNEKMKRPYSVTSDGKGNAYVACALSNNVVVVSSDGKYQKEIEIQKEDGLQDPTGVHYDKAGNNLWVFNRSSGKVLVYEIKHSK</sequence>
<evidence type="ECO:0000313" key="2">
    <source>
        <dbReference type="EMBL" id="CAG2184828.1"/>
    </source>
</evidence>
<dbReference type="GO" id="GO:0043161">
    <property type="term" value="P:proteasome-mediated ubiquitin-dependent protein catabolic process"/>
    <property type="evidence" value="ECO:0007669"/>
    <property type="project" value="TreeGrafter"/>
</dbReference>
<proteinExistence type="predicted"/>
<dbReference type="Proteomes" id="UP000683360">
    <property type="component" value="Unassembled WGS sequence"/>
</dbReference>
<dbReference type="Gene3D" id="2.120.10.30">
    <property type="entry name" value="TolB, C-terminal domain"/>
    <property type="match status" value="1"/>
</dbReference>
<protein>
    <recommendedName>
        <fullName evidence="1">DZIP3-like HEPN domain-containing protein</fullName>
    </recommendedName>
</protein>
<organism evidence="2 3">
    <name type="scientific">Mytilus edulis</name>
    <name type="common">Blue mussel</name>
    <dbReference type="NCBI Taxonomy" id="6550"/>
    <lineage>
        <taxon>Eukaryota</taxon>
        <taxon>Metazoa</taxon>
        <taxon>Spiralia</taxon>
        <taxon>Lophotrochozoa</taxon>
        <taxon>Mollusca</taxon>
        <taxon>Bivalvia</taxon>
        <taxon>Autobranchia</taxon>
        <taxon>Pteriomorphia</taxon>
        <taxon>Mytilida</taxon>
        <taxon>Mytiloidea</taxon>
        <taxon>Mytilidae</taxon>
        <taxon>Mytilinae</taxon>
        <taxon>Mytilus</taxon>
    </lineage>
</organism>
<evidence type="ECO:0000313" key="3">
    <source>
        <dbReference type="Proteomes" id="UP000683360"/>
    </source>
</evidence>
<dbReference type="OrthoDB" id="423498at2759"/>
<reference evidence="2" key="1">
    <citation type="submission" date="2021-03" db="EMBL/GenBank/DDBJ databases">
        <authorList>
            <person name="Bekaert M."/>
        </authorList>
    </citation>
    <scope>NUCLEOTIDE SEQUENCE</scope>
</reference>
<evidence type="ECO:0000259" key="1">
    <source>
        <dbReference type="Pfam" id="PF18738"/>
    </source>
</evidence>
<dbReference type="PANTHER" id="PTHR24104">
    <property type="entry name" value="E3 UBIQUITIN-PROTEIN LIGASE NHLRC1-RELATED"/>
    <property type="match status" value="1"/>
</dbReference>
<dbReference type="GO" id="GO:0008270">
    <property type="term" value="F:zinc ion binding"/>
    <property type="evidence" value="ECO:0007669"/>
    <property type="project" value="UniProtKB-KW"/>
</dbReference>
<dbReference type="EMBL" id="CAJPWZ010000041">
    <property type="protein sequence ID" value="CAG2184828.1"/>
    <property type="molecule type" value="Genomic_DNA"/>
</dbReference>
<gene>
    <name evidence="2" type="ORF">MEDL_496</name>
</gene>
<dbReference type="InterPro" id="IPR050952">
    <property type="entry name" value="TRIM-NHL_E3_ligases"/>
</dbReference>
<feature type="domain" description="DZIP3-like HEPN" evidence="1">
    <location>
        <begin position="31"/>
        <end position="141"/>
    </location>
</feature>
<dbReference type="GO" id="GO:0061630">
    <property type="term" value="F:ubiquitin protein ligase activity"/>
    <property type="evidence" value="ECO:0007669"/>
    <property type="project" value="TreeGrafter"/>
</dbReference>
<dbReference type="InterPro" id="IPR041249">
    <property type="entry name" value="HEPN_DZIP3"/>
</dbReference>
<comment type="caution">
    <text evidence="2">The sequence shown here is derived from an EMBL/GenBank/DDBJ whole genome shotgun (WGS) entry which is preliminary data.</text>
</comment>
<accession>A0A8S3PMK6</accession>
<dbReference type="InterPro" id="IPR011042">
    <property type="entry name" value="6-blade_b-propeller_TolB-like"/>
</dbReference>
<dbReference type="GO" id="GO:0000209">
    <property type="term" value="P:protein polyubiquitination"/>
    <property type="evidence" value="ECO:0007669"/>
    <property type="project" value="TreeGrafter"/>
</dbReference>
<dbReference type="Pfam" id="PF18738">
    <property type="entry name" value="HEPN_DZIP3"/>
    <property type="match status" value="1"/>
</dbReference>
<keyword evidence="3" id="KW-1185">Reference proteome</keyword>
<dbReference type="AlphaFoldDB" id="A0A8S3PMK6"/>
<dbReference type="SUPFAM" id="SSF101898">
    <property type="entry name" value="NHL repeat"/>
    <property type="match status" value="1"/>
</dbReference>
<dbReference type="PANTHER" id="PTHR24104:SF25">
    <property type="entry name" value="PROTEIN LIN-41"/>
    <property type="match status" value="1"/>
</dbReference>
<name>A0A8S3PMK6_MYTED</name>